<dbReference type="Proteomes" id="UP000321367">
    <property type="component" value="Unassembled WGS sequence"/>
</dbReference>
<dbReference type="Pfam" id="PF00535">
    <property type="entry name" value="Glycos_transf_2"/>
    <property type="match status" value="1"/>
</dbReference>
<dbReference type="SUPFAM" id="SSF53448">
    <property type="entry name" value="Nucleotide-diphospho-sugar transferases"/>
    <property type="match status" value="1"/>
</dbReference>
<dbReference type="PANTHER" id="PTHR43685">
    <property type="entry name" value="GLYCOSYLTRANSFERASE"/>
    <property type="match status" value="1"/>
</dbReference>
<keyword evidence="5" id="KW-1185">Reference proteome</keyword>
<dbReference type="Pfam" id="PF02709">
    <property type="entry name" value="Glyco_transf_7C"/>
    <property type="match status" value="1"/>
</dbReference>
<evidence type="ECO:0000259" key="3">
    <source>
        <dbReference type="Pfam" id="PF02709"/>
    </source>
</evidence>
<feature type="domain" description="Galactosyltransferase C-terminal" evidence="3">
    <location>
        <begin position="184"/>
        <end position="234"/>
    </location>
</feature>
<gene>
    <name evidence="4" type="ORF">ES724_08220</name>
</gene>
<evidence type="ECO:0000259" key="2">
    <source>
        <dbReference type="Pfam" id="PF00535"/>
    </source>
</evidence>
<comment type="caution">
    <text evidence="4">The sequence shown here is derived from an EMBL/GenBank/DDBJ whole genome shotgun (WGS) entry which is preliminary data.</text>
</comment>
<feature type="domain" description="Glycosyltransferase 2-like" evidence="2">
    <location>
        <begin position="4"/>
        <end position="131"/>
    </location>
</feature>
<dbReference type="EMBL" id="VORY01000007">
    <property type="protein sequence ID" value="TXD93899.1"/>
    <property type="molecule type" value="Genomic_DNA"/>
</dbReference>
<evidence type="ECO:0000313" key="4">
    <source>
        <dbReference type="EMBL" id="TXD93899.1"/>
    </source>
</evidence>
<proteinExistence type="predicted"/>
<dbReference type="PANTHER" id="PTHR43685:SF2">
    <property type="entry name" value="GLYCOSYLTRANSFERASE 2-LIKE DOMAIN-CONTAINING PROTEIN"/>
    <property type="match status" value="1"/>
</dbReference>
<dbReference type="InterPro" id="IPR050834">
    <property type="entry name" value="Glycosyltransf_2"/>
</dbReference>
<dbReference type="InterPro" id="IPR027791">
    <property type="entry name" value="Galactosyl_T_C"/>
</dbReference>
<dbReference type="Gene3D" id="3.90.550.10">
    <property type="entry name" value="Spore Coat Polysaccharide Biosynthesis Protein SpsA, Chain A"/>
    <property type="match status" value="1"/>
</dbReference>
<protein>
    <submittedName>
        <fullName evidence="4">Glycosyltransferase family 2 protein</fullName>
    </submittedName>
</protein>
<dbReference type="CDD" id="cd00761">
    <property type="entry name" value="Glyco_tranf_GTA_type"/>
    <property type="match status" value="1"/>
</dbReference>
<dbReference type="AlphaFoldDB" id="A0A5C6ZYC2"/>
<dbReference type="GO" id="GO:0016740">
    <property type="term" value="F:transferase activity"/>
    <property type="evidence" value="ECO:0007669"/>
    <property type="project" value="UniProtKB-KW"/>
</dbReference>
<organism evidence="4 5">
    <name type="scientific">Gillisia hiemivivida</name>
    <dbReference type="NCBI Taxonomy" id="291190"/>
    <lineage>
        <taxon>Bacteria</taxon>
        <taxon>Pseudomonadati</taxon>
        <taxon>Bacteroidota</taxon>
        <taxon>Flavobacteriia</taxon>
        <taxon>Flavobacteriales</taxon>
        <taxon>Flavobacteriaceae</taxon>
        <taxon>Gillisia</taxon>
    </lineage>
</organism>
<sequence length="333" mass="38570">MKFSLIICTYQRPDALINLMDSIQEQYLVPDEILIIDSSRNNKSKNALERKFYSGLKYFKVGEEFRGLTKQRNYGIQKVDETSEIVCFLDDDIVLTPEYFKNIMEAYKTFPNALGVGGAIIDEVAWKDNTTENKVQFDEFEMDGYIRKLGSRNVLRKKLGLLSDQHPGYMPEFSNGLSIGFLPPSGKTYPVEFFMGGVSSYRKELFDEINFSSYFEGYGLYEDMDFCLRASKIGQLYVNTAAKLYHYHEKAGRPNQFKYGKMVIRNGWYVWRVKYPNLTFDAKFKWHSIAFLLTLVRLGNMFTTKNKTEALTEGLGRIVGWLSLYINSPKPEK</sequence>
<name>A0A5C6ZYC2_9FLAO</name>
<reference evidence="4 5" key="1">
    <citation type="submission" date="2019-08" db="EMBL/GenBank/DDBJ databases">
        <title>Genome sequence of Gillisia hiemivivida IC154 (type strain).</title>
        <authorList>
            <person name="Bowman J.P."/>
        </authorList>
    </citation>
    <scope>NUCLEOTIDE SEQUENCE [LARGE SCALE GENOMIC DNA]</scope>
    <source>
        <strain evidence="4 5">IC154</strain>
    </source>
</reference>
<dbReference type="InterPro" id="IPR029044">
    <property type="entry name" value="Nucleotide-diphossugar_trans"/>
</dbReference>
<dbReference type="RefSeq" id="WP_146931980.1">
    <property type="nucleotide sequence ID" value="NZ_CBCSHZ010000006.1"/>
</dbReference>
<keyword evidence="1 4" id="KW-0808">Transferase</keyword>
<dbReference type="OrthoDB" id="1493960at2"/>
<dbReference type="InterPro" id="IPR001173">
    <property type="entry name" value="Glyco_trans_2-like"/>
</dbReference>
<evidence type="ECO:0000256" key="1">
    <source>
        <dbReference type="ARBA" id="ARBA00022679"/>
    </source>
</evidence>
<evidence type="ECO:0000313" key="5">
    <source>
        <dbReference type="Proteomes" id="UP000321367"/>
    </source>
</evidence>
<accession>A0A5C6ZYC2</accession>